<name>T1C0H8_9ZZZZ</name>
<proteinExistence type="predicted"/>
<dbReference type="InterPro" id="IPR050680">
    <property type="entry name" value="YpeA/RimI_acetyltransf"/>
</dbReference>
<dbReference type="PANTHER" id="PTHR43420:SF12">
    <property type="entry name" value="N-ACETYLTRANSFERASE DOMAIN-CONTAINING PROTEIN"/>
    <property type="match status" value="1"/>
</dbReference>
<reference evidence="4" key="1">
    <citation type="submission" date="2013-08" db="EMBL/GenBank/DDBJ databases">
        <authorList>
            <person name="Mendez C."/>
            <person name="Richter M."/>
            <person name="Ferrer M."/>
            <person name="Sanchez J."/>
        </authorList>
    </citation>
    <scope>NUCLEOTIDE SEQUENCE</scope>
</reference>
<feature type="domain" description="N-acetyltransferase" evidence="3">
    <location>
        <begin position="84"/>
        <end position="241"/>
    </location>
</feature>
<dbReference type="Gene3D" id="3.40.630.30">
    <property type="match status" value="1"/>
</dbReference>
<dbReference type="InterPro" id="IPR016181">
    <property type="entry name" value="Acyl_CoA_acyltransferase"/>
</dbReference>
<organism evidence="4">
    <name type="scientific">mine drainage metagenome</name>
    <dbReference type="NCBI Taxonomy" id="410659"/>
    <lineage>
        <taxon>unclassified sequences</taxon>
        <taxon>metagenomes</taxon>
        <taxon>ecological metagenomes</taxon>
    </lineage>
</organism>
<comment type="caution">
    <text evidence="4">The sequence shown here is derived from an EMBL/GenBank/DDBJ whole genome shotgun (WGS) entry which is preliminary data.</text>
</comment>
<gene>
    <name evidence="4" type="ORF">B1B_08108</name>
</gene>
<dbReference type="AlphaFoldDB" id="T1C0H8"/>
<evidence type="ECO:0000259" key="3">
    <source>
        <dbReference type="PROSITE" id="PS51186"/>
    </source>
</evidence>
<dbReference type="PROSITE" id="PS51186">
    <property type="entry name" value="GNAT"/>
    <property type="match status" value="1"/>
</dbReference>
<evidence type="ECO:0000313" key="4">
    <source>
        <dbReference type="EMBL" id="EQD59655.1"/>
    </source>
</evidence>
<keyword evidence="1 4" id="KW-0808">Transferase</keyword>
<dbReference type="PANTHER" id="PTHR43420">
    <property type="entry name" value="ACETYLTRANSFERASE"/>
    <property type="match status" value="1"/>
</dbReference>
<keyword evidence="2" id="KW-0012">Acyltransferase</keyword>
<reference evidence="4" key="2">
    <citation type="journal article" date="2014" name="ISME J.">
        <title>Microbial stratification in low pH oxic and suboxic macroscopic growths along an acid mine drainage.</title>
        <authorList>
            <person name="Mendez-Garcia C."/>
            <person name="Mesa V."/>
            <person name="Sprenger R.R."/>
            <person name="Richter M."/>
            <person name="Diez M.S."/>
            <person name="Solano J."/>
            <person name="Bargiela R."/>
            <person name="Golyshina O.V."/>
            <person name="Manteca A."/>
            <person name="Ramos J.L."/>
            <person name="Gallego J.R."/>
            <person name="Llorente I."/>
            <person name="Martins Dos Santos V.A."/>
            <person name="Jensen O.N."/>
            <person name="Pelaez A.I."/>
            <person name="Sanchez J."/>
            <person name="Ferrer M."/>
        </authorList>
    </citation>
    <scope>NUCLEOTIDE SEQUENCE</scope>
</reference>
<evidence type="ECO:0000256" key="1">
    <source>
        <dbReference type="ARBA" id="ARBA00022679"/>
    </source>
</evidence>
<dbReference type="EMBL" id="AUZY01005253">
    <property type="protein sequence ID" value="EQD59655.1"/>
    <property type="molecule type" value="Genomic_DNA"/>
</dbReference>
<dbReference type="GO" id="GO:0016747">
    <property type="term" value="F:acyltransferase activity, transferring groups other than amino-acyl groups"/>
    <property type="evidence" value="ECO:0007669"/>
    <property type="project" value="InterPro"/>
</dbReference>
<dbReference type="Pfam" id="PF00583">
    <property type="entry name" value="Acetyltransf_1"/>
    <property type="match status" value="1"/>
</dbReference>
<dbReference type="SUPFAM" id="SSF55729">
    <property type="entry name" value="Acyl-CoA N-acyltransferases (Nat)"/>
    <property type="match status" value="1"/>
</dbReference>
<dbReference type="InterPro" id="IPR000182">
    <property type="entry name" value="GNAT_dom"/>
</dbReference>
<protein>
    <submittedName>
        <fullName evidence="4">GCN5-related N-acetyltransferase domain protein</fullName>
    </submittedName>
</protein>
<dbReference type="CDD" id="cd04301">
    <property type="entry name" value="NAT_SF"/>
    <property type="match status" value="1"/>
</dbReference>
<evidence type="ECO:0000256" key="2">
    <source>
        <dbReference type="ARBA" id="ARBA00023315"/>
    </source>
</evidence>
<sequence>MHLWEGVNPATDGIGLLRALLHGLPSEVDRLDLSVSSDPDPLEQGLTQALQGSPLHFEVITRHSMGRSLDPSNPPLPPPLPEHFRFAPALAFEPHLLAVLDFQAFQGGPDAGMAAETPGDNQRLIEGLLQGDLGPPIREASPALLLEREGPEAQLVGFVLALEDSPQRALIADVAVLPAFRGKGLGKALLVRSLRGLIALGFSDVLLWVTEANTAAQGLYRGAGFTPLRSGHILRWIRGLATPSGSPASPLP</sequence>
<accession>T1C0H8</accession>